<feature type="compositionally biased region" description="Polar residues" evidence="1">
    <location>
        <begin position="163"/>
        <end position="191"/>
    </location>
</feature>
<evidence type="ECO:0008006" key="4">
    <source>
        <dbReference type="Google" id="ProtNLM"/>
    </source>
</evidence>
<evidence type="ECO:0000313" key="2">
    <source>
        <dbReference type="EMBL" id="KAK5641094.1"/>
    </source>
</evidence>
<protein>
    <recommendedName>
        <fullName evidence="4">Retropepsins domain-containing protein</fullName>
    </recommendedName>
</protein>
<dbReference type="AlphaFoldDB" id="A0AAN7V7M3"/>
<dbReference type="Proteomes" id="UP001329430">
    <property type="component" value="Chromosome 7"/>
</dbReference>
<evidence type="ECO:0000256" key="1">
    <source>
        <dbReference type="SAM" id="MobiDB-lite"/>
    </source>
</evidence>
<dbReference type="EMBL" id="JAVRBK010000007">
    <property type="protein sequence ID" value="KAK5641094.1"/>
    <property type="molecule type" value="Genomic_DNA"/>
</dbReference>
<dbReference type="InterPro" id="IPR021109">
    <property type="entry name" value="Peptidase_aspartic_dom_sf"/>
</dbReference>
<name>A0AAN7V7M3_9COLE</name>
<proteinExistence type="predicted"/>
<dbReference type="Gene3D" id="2.40.70.10">
    <property type="entry name" value="Acid Proteases"/>
    <property type="match status" value="1"/>
</dbReference>
<reference evidence="2 3" key="1">
    <citation type="journal article" date="2024" name="Insects">
        <title>An Improved Chromosome-Level Genome Assembly of the Firefly Pyrocoelia pectoralis.</title>
        <authorList>
            <person name="Fu X."/>
            <person name="Meyer-Rochow V.B."/>
            <person name="Ballantyne L."/>
            <person name="Zhu X."/>
        </authorList>
    </citation>
    <scope>NUCLEOTIDE SEQUENCE [LARGE SCALE GENOMIC DNA]</scope>
    <source>
        <strain evidence="2">XCY_ONT2</strain>
    </source>
</reference>
<sequence>MKKAFILLNRIGDRALKIYNNFTYENPEDNINCKKILEKFDERFIPTKNVTYERHVFFTRNKKSNESFDEYVTELRQLANTCDFGQLTDSLIRDRLILGIQDKEIKDRLLKEKDLTLTKAAEICRIEETTAVQLTQIITKNEARTNQEMEDVNLTNRRMANVYKNQQPSTSQRWSKNEYQNQRPTSYNNHNNRTRWQRDETTNTNKLSIQKLIKNCSKCGSSHKINMCPAFRKICTTCNKPNHFSRCCRKNINVIEANAQEEVREMLDEMYINNVNVTNGNNRWYEKCMIQNKLVVNFRLDSGADCNILPLSYFTKLGHGYSKLNKPIGIVSSVTDEIIKPIGVCTLPICAIKDQNVVIMIEFNVVNINKPILGLNACLKLNLKELIQLNKHCQ</sequence>
<evidence type="ECO:0000313" key="3">
    <source>
        <dbReference type="Proteomes" id="UP001329430"/>
    </source>
</evidence>
<accession>A0AAN7V7M3</accession>
<comment type="caution">
    <text evidence="2">The sequence shown here is derived from an EMBL/GenBank/DDBJ whole genome shotgun (WGS) entry which is preliminary data.</text>
</comment>
<gene>
    <name evidence="2" type="ORF">RI129_009641</name>
</gene>
<organism evidence="2 3">
    <name type="scientific">Pyrocoelia pectoralis</name>
    <dbReference type="NCBI Taxonomy" id="417401"/>
    <lineage>
        <taxon>Eukaryota</taxon>
        <taxon>Metazoa</taxon>
        <taxon>Ecdysozoa</taxon>
        <taxon>Arthropoda</taxon>
        <taxon>Hexapoda</taxon>
        <taxon>Insecta</taxon>
        <taxon>Pterygota</taxon>
        <taxon>Neoptera</taxon>
        <taxon>Endopterygota</taxon>
        <taxon>Coleoptera</taxon>
        <taxon>Polyphaga</taxon>
        <taxon>Elateriformia</taxon>
        <taxon>Elateroidea</taxon>
        <taxon>Lampyridae</taxon>
        <taxon>Lampyrinae</taxon>
        <taxon>Pyrocoelia</taxon>
    </lineage>
</organism>
<dbReference type="SUPFAM" id="SSF50630">
    <property type="entry name" value="Acid proteases"/>
    <property type="match status" value="1"/>
</dbReference>
<dbReference type="PANTHER" id="PTHR33198">
    <property type="entry name" value="ANK_REP_REGION DOMAIN-CONTAINING PROTEIN-RELATED"/>
    <property type="match status" value="1"/>
</dbReference>
<dbReference type="PANTHER" id="PTHR33198:SF20">
    <property type="entry name" value="RETROTRANSPOSON GAG DOMAIN-CONTAINING PROTEIN"/>
    <property type="match status" value="1"/>
</dbReference>
<keyword evidence="3" id="KW-1185">Reference proteome</keyword>
<feature type="region of interest" description="Disordered" evidence="1">
    <location>
        <begin position="163"/>
        <end position="193"/>
    </location>
</feature>